<dbReference type="InterPro" id="IPR039143">
    <property type="entry name" value="GNPNAT1-like"/>
</dbReference>
<organism evidence="2 3">
    <name type="scientific">candidate division CPR1 bacterium GW2011_GWA2_42_17</name>
    <dbReference type="NCBI Taxonomy" id="1618341"/>
    <lineage>
        <taxon>Bacteria</taxon>
        <taxon>candidate division CPR1</taxon>
    </lineage>
</organism>
<dbReference type="PANTHER" id="PTHR13355:SF11">
    <property type="entry name" value="GLUCOSAMINE 6-PHOSPHATE N-ACETYLTRANSFERASE"/>
    <property type="match status" value="1"/>
</dbReference>
<dbReference type="PROSITE" id="PS51186">
    <property type="entry name" value="GNAT"/>
    <property type="match status" value="1"/>
</dbReference>
<dbReference type="PANTHER" id="PTHR13355">
    <property type="entry name" value="GLUCOSAMINE 6-PHOSPHATE N-ACETYLTRANSFERASE"/>
    <property type="match status" value="1"/>
</dbReference>
<dbReference type="InterPro" id="IPR016181">
    <property type="entry name" value="Acyl_CoA_acyltransferase"/>
</dbReference>
<name>A0A0G0Z4B3_9BACT</name>
<dbReference type="Gene3D" id="3.40.630.30">
    <property type="match status" value="1"/>
</dbReference>
<accession>A0A0G0Z4B3</accession>
<dbReference type="AlphaFoldDB" id="A0A0G0Z4B3"/>
<evidence type="ECO:0000313" key="3">
    <source>
        <dbReference type="Proteomes" id="UP000034875"/>
    </source>
</evidence>
<dbReference type="SUPFAM" id="SSF55729">
    <property type="entry name" value="Acyl-CoA N-acyltransferases (Nat)"/>
    <property type="match status" value="1"/>
</dbReference>
<keyword evidence="2" id="KW-0808">Transferase</keyword>
<dbReference type="InterPro" id="IPR000182">
    <property type="entry name" value="GNAT_dom"/>
</dbReference>
<dbReference type="CDD" id="cd04301">
    <property type="entry name" value="NAT_SF"/>
    <property type="match status" value="1"/>
</dbReference>
<evidence type="ECO:0000259" key="1">
    <source>
        <dbReference type="PROSITE" id="PS51186"/>
    </source>
</evidence>
<reference evidence="2 3" key="1">
    <citation type="journal article" date="2015" name="Nature">
        <title>rRNA introns, odd ribosomes, and small enigmatic genomes across a large radiation of phyla.</title>
        <authorList>
            <person name="Brown C.T."/>
            <person name="Hug L.A."/>
            <person name="Thomas B.C."/>
            <person name="Sharon I."/>
            <person name="Castelle C.J."/>
            <person name="Singh A."/>
            <person name="Wilkins M.J."/>
            <person name="Williams K.H."/>
            <person name="Banfield J.F."/>
        </authorList>
    </citation>
    <scope>NUCLEOTIDE SEQUENCE [LARGE SCALE GENOMIC DNA]</scope>
</reference>
<gene>
    <name evidence="2" type="ORF">UV05_C0029G0007</name>
</gene>
<feature type="domain" description="N-acetyltransferase" evidence="1">
    <location>
        <begin position="1"/>
        <end position="128"/>
    </location>
</feature>
<comment type="caution">
    <text evidence="2">The sequence shown here is derived from an EMBL/GenBank/DDBJ whole genome shotgun (WGS) entry which is preliminary data.</text>
</comment>
<dbReference type="EMBL" id="LCCZ01000029">
    <property type="protein sequence ID" value="KKS43580.1"/>
    <property type="molecule type" value="Genomic_DNA"/>
</dbReference>
<dbReference type="GO" id="GO:0004343">
    <property type="term" value="F:glucosamine 6-phosphate N-acetyltransferase activity"/>
    <property type="evidence" value="ECO:0007669"/>
    <property type="project" value="TreeGrafter"/>
</dbReference>
<sequence length="128" mass="15028">MEKIPRARALTSEGWIDIEDKEVACKGIRIFRISCKINHQEEGRAHLYVLKNDLHKEPFGFIEDVFVNEDFRGQGIGESLIRRAIKIAAEYHCYKVIATSREERGEVHKLYKRLGFEKYGVEFRMNLK</sequence>
<dbReference type="Proteomes" id="UP000034875">
    <property type="component" value="Unassembled WGS sequence"/>
</dbReference>
<evidence type="ECO:0000313" key="2">
    <source>
        <dbReference type="EMBL" id="KKS43580.1"/>
    </source>
</evidence>
<protein>
    <submittedName>
        <fullName evidence="2">GCN5-related N-acetyltransferase</fullName>
    </submittedName>
</protein>
<proteinExistence type="predicted"/>
<dbReference type="Pfam" id="PF00583">
    <property type="entry name" value="Acetyltransf_1"/>
    <property type="match status" value="1"/>
</dbReference>